<keyword evidence="7" id="KW-1185">Reference proteome</keyword>
<dbReference type="RefSeq" id="WP_258731770.1">
    <property type="nucleotide sequence ID" value="NZ_JANTHZ010000002.1"/>
</dbReference>
<feature type="domain" description="HTH tetR-type" evidence="5">
    <location>
        <begin position="6"/>
        <end position="66"/>
    </location>
</feature>
<dbReference type="Proteomes" id="UP001151088">
    <property type="component" value="Unassembled WGS sequence"/>
</dbReference>
<feature type="DNA-binding region" description="H-T-H motif" evidence="4">
    <location>
        <begin position="29"/>
        <end position="48"/>
    </location>
</feature>
<dbReference type="InterPro" id="IPR009057">
    <property type="entry name" value="Homeodomain-like_sf"/>
</dbReference>
<evidence type="ECO:0000256" key="3">
    <source>
        <dbReference type="ARBA" id="ARBA00023163"/>
    </source>
</evidence>
<evidence type="ECO:0000256" key="1">
    <source>
        <dbReference type="ARBA" id="ARBA00023015"/>
    </source>
</evidence>
<accession>A0A9X2T184</accession>
<dbReference type="InterPro" id="IPR001647">
    <property type="entry name" value="HTH_TetR"/>
</dbReference>
<protein>
    <submittedName>
        <fullName evidence="6">TetR/AcrR family transcriptional regulator</fullName>
    </submittedName>
</protein>
<dbReference type="Pfam" id="PF16925">
    <property type="entry name" value="TetR_C_13"/>
    <property type="match status" value="1"/>
</dbReference>
<dbReference type="Gene3D" id="1.10.10.60">
    <property type="entry name" value="Homeodomain-like"/>
    <property type="match status" value="1"/>
</dbReference>
<dbReference type="PANTHER" id="PTHR47506">
    <property type="entry name" value="TRANSCRIPTIONAL REGULATORY PROTEIN"/>
    <property type="match status" value="1"/>
</dbReference>
<evidence type="ECO:0000313" key="6">
    <source>
        <dbReference type="EMBL" id="MCS0494735.1"/>
    </source>
</evidence>
<evidence type="ECO:0000313" key="7">
    <source>
        <dbReference type="Proteomes" id="UP001151088"/>
    </source>
</evidence>
<keyword evidence="2 4" id="KW-0238">DNA-binding</keyword>
<dbReference type="AlphaFoldDB" id="A0A9X2T184"/>
<dbReference type="EMBL" id="JANTHZ010000002">
    <property type="protein sequence ID" value="MCS0494735.1"/>
    <property type="molecule type" value="Genomic_DNA"/>
</dbReference>
<proteinExistence type="predicted"/>
<dbReference type="InterPro" id="IPR011075">
    <property type="entry name" value="TetR_C"/>
</dbReference>
<evidence type="ECO:0000259" key="5">
    <source>
        <dbReference type="PROSITE" id="PS50977"/>
    </source>
</evidence>
<organism evidence="6 7">
    <name type="scientific">Ancylobacter mangrovi</name>
    <dbReference type="NCBI Taxonomy" id="2972472"/>
    <lineage>
        <taxon>Bacteria</taxon>
        <taxon>Pseudomonadati</taxon>
        <taxon>Pseudomonadota</taxon>
        <taxon>Alphaproteobacteria</taxon>
        <taxon>Hyphomicrobiales</taxon>
        <taxon>Xanthobacteraceae</taxon>
        <taxon>Ancylobacter</taxon>
    </lineage>
</organism>
<keyword evidence="3" id="KW-0804">Transcription</keyword>
<evidence type="ECO:0000256" key="4">
    <source>
        <dbReference type="PROSITE-ProRule" id="PRU00335"/>
    </source>
</evidence>
<name>A0A9X2T184_9HYPH</name>
<sequence>MARHREFDIDEAVVRATALFWENGYDRTSLADLTRTIGCKPPSFYFAFGSKDGLFRRVLDYYYDTYLVAAEAALAEPTSRRVAEGMLTRLADIYTDGAAHPLGCLALKCGMSGAQAEEAVRTRQAELRAARRGRLRTRFETAIAAGDLPADADAEELARYVLVVGAGLAFEAQWGATNAELKKVIARAMKAWPA</sequence>
<dbReference type="GO" id="GO:0003677">
    <property type="term" value="F:DNA binding"/>
    <property type="evidence" value="ECO:0007669"/>
    <property type="project" value="UniProtKB-UniRule"/>
</dbReference>
<dbReference type="Pfam" id="PF00440">
    <property type="entry name" value="TetR_N"/>
    <property type="match status" value="1"/>
</dbReference>
<reference evidence="6" key="1">
    <citation type="submission" date="2022-08" db="EMBL/GenBank/DDBJ databases">
        <authorList>
            <person name="Li F."/>
        </authorList>
    </citation>
    <scope>NUCLEOTIDE SEQUENCE</scope>
    <source>
        <strain evidence="6">MQZ15Z-1</strain>
    </source>
</reference>
<gene>
    <name evidence="6" type="ORF">NVS89_06465</name>
</gene>
<dbReference type="PROSITE" id="PS50977">
    <property type="entry name" value="HTH_TETR_2"/>
    <property type="match status" value="1"/>
</dbReference>
<dbReference type="PANTHER" id="PTHR47506:SF1">
    <property type="entry name" value="HTH-TYPE TRANSCRIPTIONAL REGULATOR YJDC"/>
    <property type="match status" value="1"/>
</dbReference>
<comment type="caution">
    <text evidence="6">The sequence shown here is derived from an EMBL/GenBank/DDBJ whole genome shotgun (WGS) entry which is preliminary data.</text>
</comment>
<evidence type="ECO:0000256" key="2">
    <source>
        <dbReference type="ARBA" id="ARBA00023125"/>
    </source>
</evidence>
<dbReference type="SUPFAM" id="SSF46689">
    <property type="entry name" value="Homeodomain-like"/>
    <property type="match status" value="1"/>
</dbReference>
<dbReference type="InterPro" id="IPR036271">
    <property type="entry name" value="Tet_transcr_reg_TetR-rel_C_sf"/>
</dbReference>
<dbReference type="SUPFAM" id="SSF48498">
    <property type="entry name" value="Tetracyclin repressor-like, C-terminal domain"/>
    <property type="match status" value="1"/>
</dbReference>
<dbReference type="Gene3D" id="1.10.357.10">
    <property type="entry name" value="Tetracycline Repressor, domain 2"/>
    <property type="match status" value="1"/>
</dbReference>
<keyword evidence="1" id="KW-0805">Transcription regulation</keyword>